<keyword evidence="2" id="KW-1185">Reference proteome</keyword>
<evidence type="ECO:0000313" key="2">
    <source>
        <dbReference type="Proteomes" id="UP000269396"/>
    </source>
</evidence>
<proteinExistence type="predicted"/>
<evidence type="ECO:0000313" key="1">
    <source>
        <dbReference type="EMBL" id="VDP47075.1"/>
    </source>
</evidence>
<accession>A0A183P3G1</accession>
<reference evidence="1 2" key="1">
    <citation type="submission" date="2018-11" db="EMBL/GenBank/DDBJ databases">
        <authorList>
            <consortium name="Pathogen Informatics"/>
        </authorList>
    </citation>
    <scope>NUCLEOTIDE SEQUENCE [LARGE SCALE GENOMIC DNA]</scope>
    <source>
        <strain>Denwood</strain>
        <strain evidence="2">Zambia</strain>
    </source>
</reference>
<dbReference type="Proteomes" id="UP000269396">
    <property type="component" value="Unassembled WGS sequence"/>
</dbReference>
<organism evidence="1 2">
    <name type="scientific">Schistosoma mattheei</name>
    <dbReference type="NCBI Taxonomy" id="31246"/>
    <lineage>
        <taxon>Eukaryota</taxon>
        <taxon>Metazoa</taxon>
        <taxon>Spiralia</taxon>
        <taxon>Lophotrochozoa</taxon>
        <taxon>Platyhelminthes</taxon>
        <taxon>Trematoda</taxon>
        <taxon>Digenea</taxon>
        <taxon>Strigeidida</taxon>
        <taxon>Schistosomatoidea</taxon>
        <taxon>Schistosomatidae</taxon>
        <taxon>Schistosoma</taxon>
    </lineage>
</organism>
<dbReference type="EMBL" id="UZAL01029271">
    <property type="protein sequence ID" value="VDP47075.1"/>
    <property type="molecule type" value="Genomic_DNA"/>
</dbReference>
<name>A0A183P3G1_9TREM</name>
<gene>
    <name evidence="1" type="ORF">SMTD_LOCUS8897</name>
</gene>
<sequence>MISFSSVLSGKSSHKFIDLKANRFLKLYYTNRVILFLMCAGNELFYTTLYIYHFYTGPKSKSTHFIFRVLPYDHTAIESQWFVCSRDKA</sequence>
<protein>
    <submittedName>
        <fullName evidence="1">Uncharacterized protein</fullName>
    </submittedName>
</protein>
<dbReference type="AlphaFoldDB" id="A0A183P3G1"/>
<dbReference type="STRING" id="31246.A0A183P3G1"/>